<gene>
    <name evidence="1" type="ORF">SAMN04490195_5493</name>
</gene>
<evidence type="ECO:0000313" key="2">
    <source>
        <dbReference type="Proteomes" id="UP000199570"/>
    </source>
</evidence>
<reference evidence="2" key="1">
    <citation type="submission" date="2016-10" db="EMBL/GenBank/DDBJ databases">
        <authorList>
            <person name="Varghese N."/>
            <person name="Submissions S."/>
        </authorList>
    </citation>
    <scope>NUCLEOTIDE SEQUENCE [LARGE SCALE GENOMIC DNA]</scope>
    <source>
        <strain evidence="2">BS3775</strain>
    </source>
</reference>
<evidence type="ECO:0000313" key="1">
    <source>
        <dbReference type="EMBL" id="SDR37758.1"/>
    </source>
</evidence>
<dbReference type="OrthoDB" id="7031465at2"/>
<keyword evidence="2" id="KW-1185">Reference proteome</keyword>
<evidence type="ECO:0008006" key="3">
    <source>
        <dbReference type="Google" id="ProtNLM"/>
    </source>
</evidence>
<sequence length="381" mass="43095">MLLRIQRDETIHSFIERNIFILGKGRFPKWYTSKSLTSEDVRNVASLLGWHGCSGFNRLLHNHTCQPLFSVLKSSQDMAYSGSKYIAEFVDVDLAFPKRLTFCPECVRSDFEKVGFSYWRRASLESVGVCAIHNVILESVCPACDKPFTFQGHSRNVMWEGCGGKYLSESHSRVNNDLAELKRSRLIDDLYKCRFHISLIPALEALSVRFFSDPSEMPSNTSNQEELQKISRIISTQLARVKIHAESNLAFYFEYVDFDSIINSITMLYDGFQEFVADVIGPCDEVRDITSLWSTYRAGGHESAHYVDEDYSLGVGNWYCPYPSPLSFGFGRGDFIKKSISIVYPCCSFVDVKKGRGQLAPSLADPPHPAIPSIEPMEAFG</sequence>
<accession>A0A1H1IK65</accession>
<protein>
    <recommendedName>
        <fullName evidence="3">TniQ protein</fullName>
    </recommendedName>
</protein>
<dbReference type="EMBL" id="FNKJ01000003">
    <property type="protein sequence ID" value="SDR37758.1"/>
    <property type="molecule type" value="Genomic_DNA"/>
</dbReference>
<dbReference type="RefSeq" id="WP_139204832.1">
    <property type="nucleotide sequence ID" value="NZ_FNKJ01000003.1"/>
</dbReference>
<dbReference type="Proteomes" id="UP000199570">
    <property type="component" value="Unassembled WGS sequence"/>
</dbReference>
<dbReference type="AlphaFoldDB" id="A0A1H1IK65"/>
<name>A0A1H1IK65_9PSED</name>
<proteinExistence type="predicted"/>
<organism evidence="1 2">
    <name type="scientific">Pseudomonas moorei</name>
    <dbReference type="NCBI Taxonomy" id="395599"/>
    <lineage>
        <taxon>Bacteria</taxon>
        <taxon>Pseudomonadati</taxon>
        <taxon>Pseudomonadota</taxon>
        <taxon>Gammaproteobacteria</taxon>
        <taxon>Pseudomonadales</taxon>
        <taxon>Pseudomonadaceae</taxon>
        <taxon>Pseudomonas</taxon>
    </lineage>
</organism>